<organism evidence="2 3">
    <name type="scientific">Abyssibacter profundi</name>
    <dbReference type="NCBI Taxonomy" id="2182787"/>
    <lineage>
        <taxon>Bacteria</taxon>
        <taxon>Pseudomonadati</taxon>
        <taxon>Pseudomonadota</taxon>
        <taxon>Gammaproteobacteria</taxon>
        <taxon>Chromatiales</taxon>
        <taxon>Oceanococcaceae</taxon>
        <taxon>Abyssibacter</taxon>
    </lineage>
</organism>
<protein>
    <submittedName>
        <fullName evidence="2">Alpha/beta hydrolase</fullName>
    </submittedName>
</protein>
<dbReference type="InterPro" id="IPR029058">
    <property type="entry name" value="AB_hydrolase_fold"/>
</dbReference>
<name>A0A363ULG4_9GAMM</name>
<dbReference type="PRINTS" id="PR00111">
    <property type="entry name" value="ABHYDROLASE"/>
</dbReference>
<dbReference type="PANTHER" id="PTHR43194">
    <property type="entry name" value="HYDROLASE ALPHA/BETA FOLD FAMILY"/>
    <property type="match status" value="1"/>
</dbReference>
<evidence type="ECO:0000313" key="2">
    <source>
        <dbReference type="EMBL" id="PWN56247.1"/>
    </source>
</evidence>
<feature type="domain" description="AB hydrolase-1" evidence="1">
    <location>
        <begin position="9"/>
        <end position="244"/>
    </location>
</feature>
<dbReference type="Gene3D" id="3.40.50.1820">
    <property type="entry name" value="alpha/beta hydrolase"/>
    <property type="match status" value="1"/>
</dbReference>
<keyword evidence="2" id="KW-0378">Hydrolase</keyword>
<dbReference type="InterPro" id="IPR000073">
    <property type="entry name" value="AB_hydrolase_1"/>
</dbReference>
<keyword evidence="3" id="KW-1185">Reference proteome</keyword>
<proteinExistence type="predicted"/>
<gene>
    <name evidence="2" type="ORF">DEH80_08215</name>
</gene>
<dbReference type="AlphaFoldDB" id="A0A363ULG4"/>
<dbReference type="PANTHER" id="PTHR43194:SF2">
    <property type="entry name" value="PEROXISOMAL MEMBRANE PROTEIN LPX1"/>
    <property type="match status" value="1"/>
</dbReference>
<dbReference type="Pfam" id="PF12697">
    <property type="entry name" value="Abhydrolase_6"/>
    <property type="match status" value="1"/>
</dbReference>
<dbReference type="InterPro" id="IPR050228">
    <property type="entry name" value="Carboxylesterase_BioH"/>
</dbReference>
<dbReference type="Proteomes" id="UP000251800">
    <property type="component" value="Unassembled WGS sequence"/>
</dbReference>
<dbReference type="OrthoDB" id="9806902at2"/>
<sequence>MQPEQAPTLLLVHGAWHGAWCWEEKFAPRLRELGHTVATMDLPGHGGSGGARIPWFSIRDYVDAVQAEMTRLGGPCVVIGHSMGGFVVQKLMERRPANLAGAGLVAAAPPFGVNGVVRHLLASRPLDLLRATLTADLYHLVREPDMARALFYSHTMTDEEAADYWARLQNESFRAFLDMLVLDLPKPRKVAAALPRWVVGGGQDQIFPPQVVQRTAAAYRCKARIYPDMAHNLMLDHGWARVAEDLSRWVGRLQRDARAA</sequence>
<reference evidence="2 3" key="1">
    <citation type="submission" date="2018-05" db="EMBL/GenBank/DDBJ databases">
        <title>Abyssibacter profundi OUC007T gen. nov., sp. nov, a marine bacterium isolated from seawater of the Mariana Trench.</title>
        <authorList>
            <person name="Zhou S."/>
        </authorList>
    </citation>
    <scope>NUCLEOTIDE SEQUENCE [LARGE SCALE GENOMIC DNA]</scope>
    <source>
        <strain evidence="2 3">OUC007</strain>
    </source>
</reference>
<accession>A0A363ULG4</accession>
<dbReference type="EMBL" id="QEQK01000006">
    <property type="protein sequence ID" value="PWN56247.1"/>
    <property type="molecule type" value="Genomic_DNA"/>
</dbReference>
<dbReference type="SUPFAM" id="SSF53474">
    <property type="entry name" value="alpha/beta-Hydrolases"/>
    <property type="match status" value="1"/>
</dbReference>
<dbReference type="GO" id="GO:0016787">
    <property type="term" value="F:hydrolase activity"/>
    <property type="evidence" value="ECO:0007669"/>
    <property type="project" value="UniProtKB-KW"/>
</dbReference>
<evidence type="ECO:0000259" key="1">
    <source>
        <dbReference type="Pfam" id="PF12697"/>
    </source>
</evidence>
<comment type="caution">
    <text evidence="2">The sequence shown here is derived from an EMBL/GenBank/DDBJ whole genome shotgun (WGS) entry which is preliminary data.</text>
</comment>
<dbReference type="RefSeq" id="WP_109720018.1">
    <property type="nucleotide sequence ID" value="NZ_QEQK01000006.1"/>
</dbReference>
<evidence type="ECO:0000313" key="3">
    <source>
        <dbReference type="Proteomes" id="UP000251800"/>
    </source>
</evidence>